<evidence type="ECO:0000256" key="1">
    <source>
        <dbReference type="ARBA" id="ARBA00007637"/>
    </source>
</evidence>
<dbReference type="InterPro" id="IPR001509">
    <property type="entry name" value="Epimerase_deHydtase"/>
</dbReference>
<dbReference type="PANTHER" id="PTHR43000">
    <property type="entry name" value="DTDP-D-GLUCOSE 4,6-DEHYDRATASE-RELATED"/>
    <property type="match status" value="1"/>
</dbReference>
<evidence type="ECO:0000313" key="4">
    <source>
        <dbReference type="Proteomes" id="UP000245125"/>
    </source>
</evidence>
<protein>
    <submittedName>
        <fullName evidence="3">Nucleoside-diphosphate-sugar epimerase</fullName>
    </submittedName>
</protein>
<accession>A0A2U3QF31</accession>
<dbReference type="Gene3D" id="3.40.50.720">
    <property type="entry name" value="NAD(P)-binding Rossmann-like Domain"/>
    <property type="match status" value="1"/>
</dbReference>
<proteinExistence type="inferred from homology"/>
<name>A0A2U3QF31_9BACT</name>
<keyword evidence="4" id="KW-1185">Reference proteome</keyword>
<dbReference type="SUPFAM" id="SSF51735">
    <property type="entry name" value="NAD(P)-binding Rossmann-fold domains"/>
    <property type="match status" value="1"/>
</dbReference>
<dbReference type="Gene3D" id="3.90.25.10">
    <property type="entry name" value="UDP-galactose 4-epimerase, domain 1"/>
    <property type="match status" value="1"/>
</dbReference>
<organism evidence="3 4">
    <name type="scientific">Candidatus Sulfobium mesophilum</name>
    <dbReference type="NCBI Taxonomy" id="2016548"/>
    <lineage>
        <taxon>Bacteria</taxon>
        <taxon>Pseudomonadati</taxon>
        <taxon>Nitrospirota</taxon>
        <taxon>Nitrospiria</taxon>
        <taxon>Nitrospirales</taxon>
        <taxon>Nitrospiraceae</taxon>
        <taxon>Candidatus Sulfobium</taxon>
    </lineage>
</organism>
<dbReference type="Pfam" id="PF01370">
    <property type="entry name" value="Epimerase"/>
    <property type="match status" value="1"/>
</dbReference>
<reference evidence="4" key="1">
    <citation type="submission" date="2018-03" db="EMBL/GenBank/DDBJ databases">
        <authorList>
            <person name="Zecchin S."/>
        </authorList>
    </citation>
    <scope>NUCLEOTIDE SEQUENCE [LARGE SCALE GENOMIC DNA]</scope>
</reference>
<dbReference type="AlphaFoldDB" id="A0A2U3QF31"/>
<sequence>MIIRDKKVLVTGGAGFIGSNLVDELAKNNHVVILDNFSSGRMENLIHHKGSPNCEIVTGDIRDKKIVREITREVDVIYHLAVQCLRASIDDPETNHEVNATGTLNLCMAARENSIKRFIYVSSSEVYGTALAAPMDESHPCEPTTVYGASKLAGEKYVLAYNRTYNLPSMVVIPFNTYGPREHFEGAYGEVIPKFVLRCLNNIPPVIFGDGSQTRDFTYVGDTVRGIVMASECNEMIGQAVNIARGEEVSIKTLAQKIYQKLGRTDIKPVFEKQRPGDVQRHFAGVRKAATLFGFKAEVSIDKGLDLFIDWFTSQGYNMEKLLKDDVVFNWETGK</sequence>
<dbReference type="InterPro" id="IPR036291">
    <property type="entry name" value="NAD(P)-bd_dom_sf"/>
</dbReference>
<feature type="domain" description="NAD-dependent epimerase/dehydratase" evidence="2">
    <location>
        <begin position="8"/>
        <end position="244"/>
    </location>
</feature>
<evidence type="ECO:0000313" key="3">
    <source>
        <dbReference type="EMBL" id="SPQ00023.1"/>
    </source>
</evidence>
<comment type="similarity">
    <text evidence="1">Belongs to the NAD(P)-dependent epimerase/dehydratase family.</text>
</comment>
<dbReference type="EMBL" id="OUUY01000057">
    <property type="protein sequence ID" value="SPQ00023.1"/>
    <property type="molecule type" value="Genomic_DNA"/>
</dbReference>
<evidence type="ECO:0000259" key="2">
    <source>
        <dbReference type="Pfam" id="PF01370"/>
    </source>
</evidence>
<dbReference type="Proteomes" id="UP000245125">
    <property type="component" value="Unassembled WGS sequence"/>
</dbReference>
<gene>
    <name evidence="3" type="ORF">NBG4_150024</name>
</gene>